<keyword evidence="3" id="KW-1003">Cell membrane</keyword>
<gene>
    <name evidence="11" type="ORF">FWJ32_02035</name>
</gene>
<dbReference type="GO" id="GO:0015190">
    <property type="term" value="F:L-leucine transmembrane transporter activity"/>
    <property type="evidence" value="ECO:0007669"/>
    <property type="project" value="TreeGrafter"/>
</dbReference>
<evidence type="ECO:0000313" key="12">
    <source>
        <dbReference type="Proteomes" id="UP000322976"/>
    </source>
</evidence>
<dbReference type="GO" id="GO:0005304">
    <property type="term" value="F:L-valine transmembrane transporter activity"/>
    <property type="evidence" value="ECO:0007669"/>
    <property type="project" value="TreeGrafter"/>
</dbReference>
<evidence type="ECO:0000256" key="1">
    <source>
        <dbReference type="ARBA" id="ARBA00004651"/>
    </source>
</evidence>
<keyword evidence="6" id="KW-0029">Amino-acid transport</keyword>
<name>A0A5D8QHS8_9THEO</name>
<dbReference type="Proteomes" id="UP000322976">
    <property type="component" value="Unassembled WGS sequence"/>
</dbReference>
<accession>A0A5D8QHS8</accession>
<dbReference type="CDD" id="cd06582">
    <property type="entry name" value="TM_PBP1_LivH_like"/>
    <property type="match status" value="1"/>
</dbReference>
<evidence type="ECO:0000256" key="9">
    <source>
        <dbReference type="ARBA" id="ARBA00037998"/>
    </source>
</evidence>
<feature type="transmembrane region" description="Helical" evidence="10">
    <location>
        <begin position="225"/>
        <end position="252"/>
    </location>
</feature>
<proteinExistence type="inferred from homology"/>
<reference evidence="11 12" key="1">
    <citation type="submission" date="2019-08" db="EMBL/GenBank/DDBJ databases">
        <title>Calorimonas adulescens gen. nov., sp. nov., an anaerobic thermophilic bacterium from Sakhalin hot spring.</title>
        <authorList>
            <person name="Khomyakova M.A."/>
            <person name="Merkel A.Y."/>
            <person name="Novikov A."/>
            <person name="Bonch-Osmolovskaya E.A."/>
            <person name="Slobodkin A.I."/>
        </authorList>
    </citation>
    <scope>NUCLEOTIDE SEQUENCE [LARGE SCALE GENOMIC DNA]</scope>
    <source>
        <strain evidence="11 12">A05MB</strain>
    </source>
</reference>
<feature type="transmembrane region" description="Helical" evidence="10">
    <location>
        <begin position="136"/>
        <end position="157"/>
    </location>
</feature>
<comment type="similarity">
    <text evidence="9">Belongs to the binding-protein-dependent transport system permease family. LivHM subfamily.</text>
</comment>
<dbReference type="PANTHER" id="PTHR11795">
    <property type="entry name" value="BRANCHED-CHAIN AMINO ACID TRANSPORT SYSTEM PERMEASE PROTEIN LIVH"/>
    <property type="match status" value="1"/>
</dbReference>
<dbReference type="GO" id="GO:0015808">
    <property type="term" value="P:L-alanine transport"/>
    <property type="evidence" value="ECO:0007669"/>
    <property type="project" value="TreeGrafter"/>
</dbReference>
<evidence type="ECO:0000256" key="5">
    <source>
        <dbReference type="ARBA" id="ARBA00022692"/>
    </source>
</evidence>
<keyword evidence="12" id="KW-1185">Reference proteome</keyword>
<feature type="transmembrane region" description="Helical" evidence="10">
    <location>
        <begin position="93"/>
        <end position="116"/>
    </location>
</feature>
<keyword evidence="8 10" id="KW-0472">Membrane</keyword>
<evidence type="ECO:0000256" key="3">
    <source>
        <dbReference type="ARBA" id="ARBA00022475"/>
    </source>
</evidence>
<dbReference type="PANTHER" id="PTHR11795:SF371">
    <property type="entry name" value="HIGH-AFFINITY BRANCHED-CHAIN AMINO ACID TRANSPORT SYSTEM PERMEASE PROTEIN LIVH"/>
    <property type="match status" value="1"/>
</dbReference>
<dbReference type="Pfam" id="PF02653">
    <property type="entry name" value="BPD_transp_2"/>
    <property type="match status" value="1"/>
</dbReference>
<dbReference type="GO" id="GO:0015188">
    <property type="term" value="F:L-isoleucine transmembrane transporter activity"/>
    <property type="evidence" value="ECO:0007669"/>
    <property type="project" value="TreeGrafter"/>
</dbReference>
<dbReference type="GO" id="GO:0042941">
    <property type="term" value="P:D-alanine transmembrane transport"/>
    <property type="evidence" value="ECO:0007669"/>
    <property type="project" value="TreeGrafter"/>
</dbReference>
<feature type="transmembrane region" description="Helical" evidence="10">
    <location>
        <begin position="63"/>
        <end position="81"/>
    </location>
</feature>
<dbReference type="GO" id="GO:0005886">
    <property type="term" value="C:plasma membrane"/>
    <property type="evidence" value="ECO:0007669"/>
    <property type="project" value="UniProtKB-SubCell"/>
</dbReference>
<feature type="transmembrane region" description="Helical" evidence="10">
    <location>
        <begin position="264"/>
        <end position="285"/>
    </location>
</feature>
<keyword evidence="4" id="KW-0997">Cell inner membrane</keyword>
<dbReference type="RefSeq" id="WP_149544320.1">
    <property type="nucleotide sequence ID" value="NZ_VTPS01000002.1"/>
</dbReference>
<evidence type="ECO:0000256" key="8">
    <source>
        <dbReference type="ARBA" id="ARBA00023136"/>
    </source>
</evidence>
<dbReference type="EMBL" id="VTPS01000002">
    <property type="protein sequence ID" value="TZE83123.1"/>
    <property type="molecule type" value="Genomic_DNA"/>
</dbReference>
<evidence type="ECO:0000313" key="11">
    <source>
        <dbReference type="EMBL" id="TZE83123.1"/>
    </source>
</evidence>
<feature type="transmembrane region" description="Helical" evidence="10">
    <location>
        <begin position="186"/>
        <end position="209"/>
    </location>
</feature>
<evidence type="ECO:0000256" key="4">
    <source>
        <dbReference type="ARBA" id="ARBA00022519"/>
    </source>
</evidence>
<evidence type="ECO:0000256" key="2">
    <source>
        <dbReference type="ARBA" id="ARBA00022448"/>
    </source>
</evidence>
<evidence type="ECO:0000256" key="6">
    <source>
        <dbReference type="ARBA" id="ARBA00022970"/>
    </source>
</evidence>
<sequence>MFFDQLINSLTLGSTYALIALGYTMVYGILQLINFAHGEIYMIGAFIGLIMVSYFHLPFYVALIIAMAGSAILGVCVEKIAYKPLRESPRLALLISAIGMSIFLQNSALIIAGPAARPFSQNINYGSFTIGGMHISTLQITIIAVSVIMMIGLHFFIMKTKMGKAMRATSYDQAAARLMGIDIDNVISATFALGSALGAAAGVLIGLYFNSVDPTMGAMPGLKGFIAAVVGGIGNIPGAMLGGLLLGAAEVFGTIYISSYKDAIAFTLLIAILLLKPSGLMGSTLREKV</sequence>
<keyword evidence="5 10" id="KW-0812">Transmembrane</keyword>
<dbReference type="AlphaFoldDB" id="A0A5D8QHS8"/>
<evidence type="ECO:0000256" key="10">
    <source>
        <dbReference type="SAM" id="Phobius"/>
    </source>
</evidence>
<dbReference type="GO" id="GO:1903806">
    <property type="term" value="P:L-isoleucine import across plasma membrane"/>
    <property type="evidence" value="ECO:0007669"/>
    <property type="project" value="TreeGrafter"/>
</dbReference>
<protein>
    <submittedName>
        <fullName evidence="11">Branched-chain amino acid ABC transporter permease</fullName>
    </submittedName>
</protein>
<dbReference type="InterPro" id="IPR052157">
    <property type="entry name" value="BCAA_transport_permease"/>
</dbReference>
<dbReference type="GO" id="GO:0015192">
    <property type="term" value="F:L-phenylalanine transmembrane transporter activity"/>
    <property type="evidence" value="ECO:0007669"/>
    <property type="project" value="TreeGrafter"/>
</dbReference>
<evidence type="ECO:0000256" key="7">
    <source>
        <dbReference type="ARBA" id="ARBA00022989"/>
    </source>
</evidence>
<organism evidence="11 12">
    <name type="scientific">Calorimonas adulescens</name>
    <dbReference type="NCBI Taxonomy" id="2606906"/>
    <lineage>
        <taxon>Bacteria</taxon>
        <taxon>Bacillati</taxon>
        <taxon>Bacillota</taxon>
        <taxon>Clostridia</taxon>
        <taxon>Thermoanaerobacterales</taxon>
        <taxon>Thermoanaerobacteraceae</taxon>
        <taxon>Calorimonas</taxon>
    </lineage>
</organism>
<dbReference type="InterPro" id="IPR001851">
    <property type="entry name" value="ABC_transp_permease"/>
</dbReference>
<keyword evidence="2" id="KW-0813">Transport</keyword>
<keyword evidence="7 10" id="KW-1133">Transmembrane helix</keyword>
<comment type="subcellular location">
    <subcellularLocation>
        <location evidence="1">Cell membrane</location>
        <topology evidence="1">Multi-pass membrane protein</topology>
    </subcellularLocation>
</comment>
<feature type="transmembrane region" description="Helical" evidence="10">
    <location>
        <begin position="12"/>
        <end position="33"/>
    </location>
</feature>
<comment type="caution">
    <text evidence="11">The sequence shown here is derived from an EMBL/GenBank/DDBJ whole genome shotgun (WGS) entry which is preliminary data.</text>
</comment>